<evidence type="ECO:0000259" key="11">
    <source>
        <dbReference type="PROSITE" id="PS51233"/>
    </source>
</evidence>
<feature type="disulfide bond" evidence="7">
    <location>
        <begin position="1998"/>
        <end position="2047"/>
    </location>
</feature>
<dbReference type="SMART" id="SM00041">
    <property type="entry name" value="CT"/>
    <property type="match status" value="1"/>
</dbReference>
<evidence type="ECO:0000259" key="9">
    <source>
        <dbReference type="PROSITE" id="PS01225"/>
    </source>
</evidence>
<evidence type="ECO:0000256" key="3">
    <source>
        <dbReference type="ARBA" id="ARBA00022729"/>
    </source>
</evidence>
<dbReference type="InterPro" id="IPR002919">
    <property type="entry name" value="TIL_dom"/>
</dbReference>
<dbReference type="InterPro" id="IPR014853">
    <property type="entry name" value="VWF/SSPO/ZAN-like_Cys-rich_dom"/>
</dbReference>
<dbReference type="Pfam" id="PF00094">
    <property type="entry name" value="VWD"/>
    <property type="match status" value="4"/>
</dbReference>
<dbReference type="CDD" id="cd19941">
    <property type="entry name" value="TIL"/>
    <property type="match status" value="2"/>
</dbReference>
<dbReference type="SUPFAM" id="SSF57567">
    <property type="entry name" value="Serine protease inhibitors"/>
    <property type="match status" value="3"/>
</dbReference>
<dbReference type="FunFam" id="2.10.25.10:FF:000153">
    <property type="entry name" value="MUC5B isoform 1"/>
    <property type="match status" value="1"/>
</dbReference>
<evidence type="ECO:0000313" key="13">
    <source>
        <dbReference type="Proteomes" id="UP000694545"/>
    </source>
</evidence>
<feature type="domain" description="VWFD" evidence="11">
    <location>
        <begin position="1434"/>
        <end position="1618"/>
    </location>
</feature>
<evidence type="ECO:0000256" key="4">
    <source>
        <dbReference type="ARBA" id="ARBA00022737"/>
    </source>
</evidence>
<dbReference type="GO" id="GO:0005615">
    <property type="term" value="C:extracellular space"/>
    <property type="evidence" value="ECO:0007669"/>
    <property type="project" value="TreeGrafter"/>
</dbReference>
<dbReference type="PROSITE" id="PS01225">
    <property type="entry name" value="CTCK_2"/>
    <property type="match status" value="1"/>
</dbReference>
<dbReference type="OMA" id="CTSCDPE"/>
<dbReference type="GO" id="GO:0031012">
    <property type="term" value="C:extracellular matrix"/>
    <property type="evidence" value="ECO:0007669"/>
    <property type="project" value="TreeGrafter"/>
</dbReference>
<keyword evidence="6" id="KW-0325">Glycoprotein</keyword>
<dbReference type="SMART" id="SM00214">
    <property type="entry name" value="VWC"/>
    <property type="match status" value="4"/>
</dbReference>
<accession>A0A8D2IUY1</accession>
<feature type="signal peptide" evidence="8">
    <location>
        <begin position="1"/>
        <end position="21"/>
    </location>
</feature>
<protein>
    <submittedName>
        <fullName evidence="12">Uncharacterized protein</fullName>
    </submittedName>
</protein>
<feature type="domain" description="VWFD" evidence="11">
    <location>
        <begin position="36"/>
        <end position="206"/>
    </location>
</feature>
<feature type="domain" description="VWFC" evidence="10">
    <location>
        <begin position="1832"/>
        <end position="1904"/>
    </location>
</feature>
<feature type="disulfide bond" evidence="7">
    <location>
        <begin position="2013"/>
        <end position="2065"/>
    </location>
</feature>
<dbReference type="SMART" id="SM00832">
    <property type="entry name" value="C8"/>
    <property type="match status" value="4"/>
</dbReference>
<dbReference type="SMART" id="SM00216">
    <property type="entry name" value="VWD"/>
    <property type="match status" value="4"/>
</dbReference>
<dbReference type="PANTHER" id="PTHR11339:SF403">
    <property type="entry name" value="MUCIN-5B-RELATED"/>
    <property type="match status" value="1"/>
</dbReference>
<dbReference type="InterPro" id="IPR058753">
    <property type="entry name" value="TIL_OTOGL_Mucin"/>
</dbReference>
<comment type="caution">
    <text evidence="7">Lacks conserved residue(s) required for the propagation of feature annotation.</text>
</comment>
<proteinExistence type="predicted"/>
<dbReference type="Gene3D" id="2.10.25.10">
    <property type="entry name" value="Laminin"/>
    <property type="match status" value="3"/>
</dbReference>
<sequence>MGMKQGSHLWILLLLCSFCKSKTRVQTAQHSAVSTSQCSAWGHFHFQTFDQVKFDFPGTCHYIFASHCKDNYQDFKIQITRSTQNRIIIYFTATIDGVLLEVKESGITVDGSKISLPFSLKSVLIEDIYPYFQISSKLGLSLRWNWGDTLLMDLEDAYRGKTCGLCGNYDGDGRNDLLLHTFTGFPLSPWQFGNLQKVDDPARKCPDVLGDSRKNQGKSHLHQQCKSRYKSKCKRVLSHFGNCSRVVAIGYYISSCTEDMCSCPENASHLDLVASCVCSTFGQYSRDCILKGGNPGKWRSKGLCFQQCPNNLEYTECGNACVDTCFNPERSKSCTAPCTDGCFCPKGSILDDISGRSCIATDRCPCTFQGNIYAAGDSYSTPCQNCTCTGGKWSCLLLPCSGNCKIEGGCHITTFDKKQFMFHGNCHYVLAKDTEGAWVVIGEIVQCSISNTTTCLKNVLITLEAMVIRISSSGKVYVDNVIAVLPVTKDGIILFRPSTFYVNIITSLRVEIQVQLTPIMQIFITVDQTYQNHVSGLCGNFNNVEMDEFQTISGIIEDSASAFGNSWKTMASCADVRDSFEDPCQNHVEREKIGQRWCALLLDTNGGFAPCHSVSDPAPYAKNCLYDTCNAEKSKEALCGAFSAYARDCAARGIRLNGWRNGICDVSTECPGTMKYYSEVQFCNRSCRSLSEPDVLCNLQIAPAEGCGCPEGTYLVHEEECVALVNCPCYYQDLLIQPGNSFQKDGTMCKCIQGQLDCTGNKETRKDCPPPMYFVDCGIAGSNARGSECQKSCKTQDMQCHATGCVSGCVCPDGLVSDGNGKCIKEEQCPCSYGGNFYSPGTYIKVNCNTCTCQKRQWDCTENACPGTCTVYGHGHYLSFDGVKFDFTGGCDYILAQDFCPNNLQPGTFQILMQNTACSKSLTVCSLKIRIILEDSEIRLREGKIEEISSKPDTEKNYDIYLVGMHIAIEAFHGVTFLWDGKTTVVVQAAPSFQGRLCGLCGDFDNRAGNDFATRGQSLEMHAQAFGSGWQVTPGCSDRNQGDPCAQQAFKIRLGQKHCSIIKSTVFAPCHSKINPTPYYESCVSDFCGCDSVSDCERFCTAVAAYSWTCSRAGICINWRSQKNCPVSCDDSNAAGKQVWRYKPCGEPCFRTCRNPAGKCDKLLYSLEGCYPECNGEKPYYDEEKRECVSGLECTSCDPEEKLCLNHSNECLCCYNKKTYAVNEIVYSQTAGDVCTVLFCGPGGNFIQILTLCDTPLKDVLHAGKQDMAPLMSLCFCNISGQLLSRGNSQYITKEAPGWCIYALCNASCQTEFSYGECLSFSTDTTPSKIVVASSRPCKVNVQDCEKKPPPYSGVNVLPALAPGGDCTDLIPPRKAQELWKFGSCQMATCLGGKHIHVSDVRCPPPKIQSCVNGLPPVKRQDAPGCCEALECQCACNGWGNQHYITFDGSYYNFRGNCTYLLMKPIRPDAWNFWIYMDNHYCAPSYRAICSMALFIFYNHSIVILTQGAENGKEGNLVLYNNKEIIPPFSMDGFDITASGPFVMVKIPETGLHITYTHLAFYLNVPFSTFYNNTEGQCGTCTNERGDDALKRNGRIANSLTEMAKDWKVMDLFTRYCSSEQHRTQAERNFTACHNAVPPQPYYDACVADGCASSPEQHTECGSLWAYAALCGFHGICVDWRSKASKKCGEKNDARTTPTQRDMIPEVLLEGCFCPDGMIQLNHYDSICVPVCGKEMESVGKRETWEKDCQVCTCSTEMLEIYCSPHICAKSQPITCTKEGFAPVVRTQSEDPCCTEVACECDARSCRLTTRTCSPGFQMVTDTSEGECCPVYSCSNPPPSPSHFPFKPGSLVPSNSCEECLCTDTQDPATDVNQITCTPVKCSAQCQQGFRYIQEEGKCCGACVQVACVAKLSSGTVAIEVGETYKDPKDNCTQYRCTRSSDQFVLSHAVIPCQAFDPSNCVPGTIRTTPDGCCETCALLSHDCGIKLKNQHIIYNSCKSAFPIMVPSCKGSCNTYSVYSFVTHKMEHGCTCCRATKYHEVRVDLICSRRKRIKYTYLHVDECGCVDTICAK</sequence>
<keyword evidence="13" id="KW-1185">Reference proteome</keyword>
<feature type="domain" description="VWFD" evidence="11">
    <location>
        <begin position="867"/>
        <end position="1037"/>
    </location>
</feature>
<feature type="disulfide bond" evidence="7">
    <location>
        <begin position="2009"/>
        <end position="2063"/>
    </location>
</feature>
<feature type="domain" description="CTCK" evidence="9">
    <location>
        <begin position="1977"/>
        <end position="2071"/>
    </location>
</feature>
<dbReference type="Proteomes" id="UP000694545">
    <property type="component" value="Unplaced"/>
</dbReference>
<dbReference type="Pfam" id="PF01826">
    <property type="entry name" value="TIL"/>
    <property type="match status" value="2"/>
</dbReference>
<dbReference type="PROSITE" id="PS51233">
    <property type="entry name" value="VWFD"/>
    <property type="match status" value="4"/>
</dbReference>
<evidence type="ECO:0000256" key="5">
    <source>
        <dbReference type="ARBA" id="ARBA00023157"/>
    </source>
</evidence>
<reference evidence="12" key="2">
    <citation type="submission" date="2025-09" db="UniProtKB">
        <authorList>
            <consortium name="Ensembl"/>
        </authorList>
    </citation>
    <scope>IDENTIFICATION</scope>
</reference>
<keyword evidence="4" id="KW-0677">Repeat</keyword>
<evidence type="ECO:0000256" key="1">
    <source>
        <dbReference type="ARBA" id="ARBA00004613"/>
    </source>
</evidence>
<dbReference type="InterPro" id="IPR006207">
    <property type="entry name" value="Cys_knot_C"/>
</dbReference>
<dbReference type="PANTHER" id="PTHR11339">
    <property type="entry name" value="EXTRACELLULAR MATRIX GLYCOPROTEIN RELATED"/>
    <property type="match status" value="1"/>
</dbReference>
<dbReference type="FunFam" id="2.10.25.10:FF:000674">
    <property type="entry name" value="Mucin-2"/>
    <property type="match status" value="1"/>
</dbReference>
<dbReference type="InterPro" id="IPR001846">
    <property type="entry name" value="VWF_type-D"/>
</dbReference>
<keyword evidence="2" id="KW-0964">Secreted</keyword>
<comment type="subcellular location">
    <subcellularLocation>
        <location evidence="1">Secreted</location>
    </subcellularLocation>
</comment>
<evidence type="ECO:0000256" key="8">
    <source>
        <dbReference type="SAM" id="SignalP"/>
    </source>
</evidence>
<evidence type="ECO:0000313" key="12">
    <source>
        <dbReference type="Ensembl" id="ENSVKKP00000006223.1"/>
    </source>
</evidence>
<dbReference type="InterPro" id="IPR036084">
    <property type="entry name" value="Ser_inhib-like_sf"/>
</dbReference>
<dbReference type="Ensembl" id="ENSVKKT00000006387.1">
    <property type="protein sequence ID" value="ENSVKKP00000006223.1"/>
    <property type="gene ID" value="ENSVKKG00000004514.1"/>
</dbReference>
<dbReference type="InterPro" id="IPR050780">
    <property type="entry name" value="Mucin_vWF_Thrombospondin_sf"/>
</dbReference>
<dbReference type="InterPro" id="IPR001007">
    <property type="entry name" value="VWF_dom"/>
</dbReference>
<dbReference type="Pfam" id="PF08742">
    <property type="entry name" value="C8"/>
    <property type="match status" value="4"/>
</dbReference>
<evidence type="ECO:0000256" key="6">
    <source>
        <dbReference type="ARBA" id="ARBA00023180"/>
    </source>
</evidence>
<reference evidence="12" key="1">
    <citation type="submission" date="2025-08" db="UniProtKB">
        <authorList>
            <consortium name="Ensembl"/>
        </authorList>
    </citation>
    <scope>IDENTIFICATION</scope>
</reference>
<evidence type="ECO:0000256" key="2">
    <source>
        <dbReference type="ARBA" id="ARBA00022525"/>
    </source>
</evidence>
<evidence type="ECO:0000256" key="7">
    <source>
        <dbReference type="PROSITE-ProRule" id="PRU00039"/>
    </source>
</evidence>
<organism evidence="12 13">
    <name type="scientific">Varanus komodoensis</name>
    <name type="common">Komodo dragon</name>
    <dbReference type="NCBI Taxonomy" id="61221"/>
    <lineage>
        <taxon>Eukaryota</taxon>
        <taxon>Metazoa</taxon>
        <taxon>Chordata</taxon>
        <taxon>Craniata</taxon>
        <taxon>Vertebrata</taxon>
        <taxon>Euteleostomi</taxon>
        <taxon>Lepidosauria</taxon>
        <taxon>Squamata</taxon>
        <taxon>Bifurcata</taxon>
        <taxon>Unidentata</taxon>
        <taxon>Episquamata</taxon>
        <taxon>Toxicofera</taxon>
        <taxon>Anguimorpha</taxon>
        <taxon>Paleoanguimorpha</taxon>
        <taxon>Varanoidea</taxon>
        <taxon>Varanidae</taxon>
        <taxon>Varanus</taxon>
    </lineage>
</organism>
<feature type="domain" description="VWFD" evidence="11">
    <location>
        <begin position="402"/>
        <end position="574"/>
    </location>
</feature>
<dbReference type="PROSITE" id="PS01208">
    <property type="entry name" value="VWFC_1"/>
    <property type="match status" value="1"/>
</dbReference>
<keyword evidence="5 7" id="KW-1015">Disulfide bond</keyword>
<keyword evidence="3 8" id="KW-0732">Signal</keyword>
<dbReference type="PROSITE" id="PS50184">
    <property type="entry name" value="VWFC_2"/>
    <property type="match status" value="2"/>
</dbReference>
<name>A0A8D2IUY1_VARKO</name>
<dbReference type="Pfam" id="PF25962">
    <property type="entry name" value="TIL_OTOGL_Mucin"/>
    <property type="match status" value="1"/>
</dbReference>
<feature type="chain" id="PRO_5034574022" evidence="8">
    <location>
        <begin position="22"/>
        <end position="2072"/>
    </location>
</feature>
<dbReference type="SMART" id="SM00215">
    <property type="entry name" value="VWC_out"/>
    <property type="match status" value="2"/>
</dbReference>
<evidence type="ECO:0000259" key="10">
    <source>
        <dbReference type="PROSITE" id="PS50184"/>
    </source>
</evidence>
<feature type="domain" description="VWFC" evidence="10">
    <location>
        <begin position="1730"/>
        <end position="1800"/>
    </location>
</feature>